<keyword evidence="5 10" id="KW-0067">ATP-binding</keyword>
<dbReference type="GO" id="GO:0008766">
    <property type="term" value="F:UDP-N-acetylmuramoylalanyl-D-glutamyl-2,6-diaminopimelate-D-alanyl-D-alanine ligase activity"/>
    <property type="evidence" value="ECO:0007669"/>
    <property type="project" value="RHEA"/>
</dbReference>
<dbReference type="PANTHER" id="PTHR43024">
    <property type="entry name" value="UDP-N-ACETYLMURAMOYL-TRIPEPTIDE--D-ALANYL-D-ALANINE LIGASE"/>
    <property type="match status" value="1"/>
</dbReference>
<dbReference type="RefSeq" id="WP_050429494.1">
    <property type="nucleotide sequence ID" value="NZ_CP012159.1"/>
</dbReference>
<comment type="function">
    <text evidence="10 11">Involved in cell wall formation. Catalyzes the final step in the synthesis of UDP-N-acetylmuramoyl-pentapeptide, the precursor of murein.</text>
</comment>
<evidence type="ECO:0000259" key="14">
    <source>
        <dbReference type="Pfam" id="PF08245"/>
    </source>
</evidence>
<dbReference type="EC" id="6.3.2.10" evidence="10 11"/>
<dbReference type="HAMAP" id="MF_02019">
    <property type="entry name" value="MurF"/>
    <property type="match status" value="1"/>
</dbReference>
<feature type="domain" description="Mur ligase central" evidence="14">
    <location>
        <begin position="123"/>
        <end position="317"/>
    </location>
</feature>
<evidence type="ECO:0000256" key="8">
    <source>
        <dbReference type="ARBA" id="ARBA00023306"/>
    </source>
</evidence>
<comment type="similarity">
    <text evidence="10">Belongs to the MurCDEF family. MurF subfamily.</text>
</comment>
<dbReference type="PANTHER" id="PTHR43024:SF1">
    <property type="entry name" value="UDP-N-ACETYLMURAMOYL-TRIPEPTIDE--D-ALANYL-D-ALANINE LIGASE"/>
    <property type="match status" value="1"/>
</dbReference>
<keyword evidence="7 10" id="KW-0573">Peptidoglycan synthesis</keyword>
<dbReference type="GO" id="GO:0009252">
    <property type="term" value="P:peptidoglycan biosynthetic process"/>
    <property type="evidence" value="ECO:0007669"/>
    <property type="project" value="UniProtKB-UniRule"/>
</dbReference>
<dbReference type="SUPFAM" id="SSF63418">
    <property type="entry name" value="MurE/MurF N-terminal domain"/>
    <property type="match status" value="1"/>
</dbReference>
<evidence type="ECO:0000259" key="12">
    <source>
        <dbReference type="Pfam" id="PF01225"/>
    </source>
</evidence>
<dbReference type="InterPro" id="IPR051046">
    <property type="entry name" value="MurCDEF_CellWall_CoF430Synth"/>
</dbReference>
<dbReference type="PATRIC" id="fig|52.7.peg.1286"/>
<dbReference type="InterPro" id="IPR036565">
    <property type="entry name" value="Mur-like_cat_sf"/>
</dbReference>
<dbReference type="SUPFAM" id="SSF53244">
    <property type="entry name" value="MurD-like peptide ligases, peptide-binding domain"/>
    <property type="match status" value="1"/>
</dbReference>
<dbReference type="GO" id="GO:0008360">
    <property type="term" value="P:regulation of cell shape"/>
    <property type="evidence" value="ECO:0007669"/>
    <property type="project" value="UniProtKB-KW"/>
</dbReference>
<dbReference type="Gene3D" id="3.40.1190.10">
    <property type="entry name" value="Mur-like, catalytic domain"/>
    <property type="match status" value="1"/>
</dbReference>
<dbReference type="Proteomes" id="UP000067626">
    <property type="component" value="Chromosome"/>
</dbReference>
<comment type="subcellular location">
    <subcellularLocation>
        <location evidence="10 11">Cytoplasm</location>
    </subcellularLocation>
</comment>
<evidence type="ECO:0000256" key="10">
    <source>
        <dbReference type="HAMAP-Rule" id="MF_02019"/>
    </source>
</evidence>
<organism evidence="15 16">
    <name type="scientific">Chondromyces crocatus</name>
    <dbReference type="NCBI Taxonomy" id="52"/>
    <lineage>
        <taxon>Bacteria</taxon>
        <taxon>Pseudomonadati</taxon>
        <taxon>Myxococcota</taxon>
        <taxon>Polyangia</taxon>
        <taxon>Polyangiales</taxon>
        <taxon>Polyangiaceae</taxon>
        <taxon>Chondromyces</taxon>
    </lineage>
</organism>
<dbReference type="AlphaFoldDB" id="A0A0K1E8A2"/>
<dbReference type="UniPathway" id="UPA00219"/>
<dbReference type="Pfam" id="PF01225">
    <property type="entry name" value="Mur_ligase"/>
    <property type="match status" value="1"/>
</dbReference>
<proteinExistence type="inferred from homology"/>
<reference evidence="15 16" key="1">
    <citation type="submission" date="2015-07" db="EMBL/GenBank/DDBJ databases">
        <title>Genome analysis of myxobacterium Chondromyces crocatus Cm c5 reveals a high potential for natural compound synthesis and the genetic basis for the loss of fruiting body formation.</title>
        <authorList>
            <person name="Zaburannyi N."/>
            <person name="Bunk B."/>
            <person name="Maier J."/>
            <person name="Overmann J."/>
            <person name="Mueller R."/>
        </authorList>
    </citation>
    <scope>NUCLEOTIDE SEQUENCE [LARGE SCALE GENOMIC DNA]</scope>
    <source>
        <strain evidence="15 16">Cm c5</strain>
    </source>
</reference>
<evidence type="ECO:0000313" key="16">
    <source>
        <dbReference type="Proteomes" id="UP000067626"/>
    </source>
</evidence>
<evidence type="ECO:0000313" key="15">
    <source>
        <dbReference type="EMBL" id="AKT37080.1"/>
    </source>
</evidence>
<protein>
    <recommendedName>
        <fullName evidence="10 11">UDP-N-acetylmuramoyl-tripeptide--D-alanyl-D-alanine ligase</fullName>
        <ecNumber evidence="10 11">6.3.2.10</ecNumber>
    </recommendedName>
    <alternativeName>
        <fullName evidence="10">D-alanyl-D-alanine-adding enzyme</fullName>
    </alternativeName>
</protein>
<evidence type="ECO:0000256" key="1">
    <source>
        <dbReference type="ARBA" id="ARBA00022490"/>
    </source>
</evidence>
<dbReference type="GO" id="GO:0005524">
    <property type="term" value="F:ATP binding"/>
    <property type="evidence" value="ECO:0007669"/>
    <property type="project" value="UniProtKB-UniRule"/>
</dbReference>
<evidence type="ECO:0000256" key="11">
    <source>
        <dbReference type="RuleBase" id="RU004136"/>
    </source>
</evidence>
<dbReference type="EMBL" id="CP012159">
    <property type="protein sequence ID" value="AKT37080.1"/>
    <property type="molecule type" value="Genomic_DNA"/>
</dbReference>
<keyword evidence="9 10" id="KW-0961">Cell wall biogenesis/degradation</keyword>
<dbReference type="Gene3D" id="3.40.1390.10">
    <property type="entry name" value="MurE/MurF, N-terminal domain"/>
    <property type="match status" value="1"/>
</dbReference>
<dbReference type="GO" id="GO:0005737">
    <property type="term" value="C:cytoplasm"/>
    <property type="evidence" value="ECO:0007669"/>
    <property type="project" value="UniProtKB-SubCell"/>
</dbReference>
<dbReference type="InterPro" id="IPR000713">
    <property type="entry name" value="Mur_ligase_N"/>
</dbReference>
<dbReference type="InterPro" id="IPR005863">
    <property type="entry name" value="UDP-N-AcMur_synth"/>
</dbReference>
<keyword evidence="1 10" id="KW-0963">Cytoplasm</keyword>
<dbReference type="KEGG" id="ccro:CMC5_012060"/>
<keyword evidence="8 10" id="KW-0131">Cell cycle</keyword>
<keyword evidence="2 10" id="KW-0436">Ligase</keyword>
<keyword evidence="4 10" id="KW-0547">Nucleotide-binding</keyword>
<evidence type="ECO:0000256" key="3">
    <source>
        <dbReference type="ARBA" id="ARBA00022618"/>
    </source>
</evidence>
<evidence type="ECO:0000256" key="2">
    <source>
        <dbReference type="ARBA" id="ARBA00022598"/>
    </source>
</evidence>
<feature type="domain" description="Mur ligase N-terminal catalytic" evidence="12">
    <location>
        <begin position="32"/>
        <end position="103"/>
    </location>
</feature>
<evidence type="ECO:0000256" key="5">
    <source>
        <dbReference type="ARBA" id="ARBA00022840"/>
    </source>
</evidence>
<dbReference type="NCBIfam" id="TIGR01143">
    <property type="entry name" value="murF"/>
    <property type="match status" value="1"/>
</dbReference>
<dbReference type="GO" id="GO:0047480">
    <property type="term" value="F:UDP-N-acetylmuramoyl-tripeptide-D-alanyl-D-alanine ligase activity"/>
    <property type="evidence" value="ECO:0007669"/>
    <property type="project" value="UniProtKB-UniRule"/>
</dbReference>
<dbReference type="InterPro" id="IPR004101">
    <property type="entry name" value="Mur_ligase_C"/>
</dbReference>
<dbReference type="InterPro" id="IPR013221">
    <property type="entry name" value="Mur_ligase_cen"/>
</dbReference>
<dbReference type="Pfam" id="PF08245">
    <property type="entry name" value="Mur_ligase_M"/>
    <property type="match status" value="1"/>
</dbReference>
<evidence type="ECO:0000256" key="6">
    <source>
        <dbReference type="ARBA" id="ARBA00022960"/>
    </source>
</evidence>
<dbReference type="Gene3D" id="3.90.190.20">
    <property type="entry name" value="Mur ligase, C-terminal domain"/>
    <property type="match status" value="1"/>
</dbReference>
<feature type="domain" description="Mur ligase C-terminal" evidence="13">
    <location>
        <begin position="343"/>
        <end position="469"/>
    </location>
</feature>
<dbReference type="GO" id="GO:0051301">
    <property type="term" value="P:cell division"/>
    <property type="evidence" value="ECO:0007669"/>
    <property type="project" value="UniProtKB-KW"/>
</dbReference>
<dbReference type="Pfam" id="PF02875">
    <property type="entry name" value="Mur_ligase_C"/>
    <property type="match status" value="1"/>
</dbReference>
<comment type="catalytic activity">
    <reaction evidence="10 11">
        <text>D-alanyl-D-alanine + UDP-N-acetyl-alpha-D-muramoyl-L-alanyl-gamma-D-glutamyl-meso-2,6-diaminopimelate + ATP = UDP-N-acetyl-alpha-D-muramoyl-L-alanyl-gamma-D-glutamyl-meso-2,6-diaminopimeloyl-D-alanyl-D-alanine + ADP + phosphate + H(+)</text>
        <dbReference type="Rhea" id="RHEA:28374"/>
        <dbReference type="ChEBI" id="CHEBI:15378"/>
        <dbReference type="ChEBI" id="CHEBI:30616"/>
        <dbReference type="ChEBI" id="CHEBI:43474"/>
        <dbReference type="ChEBI" id="CHEBI:57822"/>
        <dbReference type="ChEBI" id="CHEBI:61386"/>
        <dbReference type="ChEBI" id="CHEBI:83905"/>
        <dbReference type="ChEBI" id="CHEBI:456216"/>
        <dbReference type="EC" id="6.3.2.10"/>
    </reaction>
</comment>
<dbReference type="GO" id="GO:0071555">
    <property type="term" value="P:cell wall organization"/>
    <property type="evidence" value="ECO:0007669"/>
    <property type="project" value="UniProtKB-KW"/>
</dbReference>
<evidence type="ECO:0000256" key="4">
    <source>
        <dbReference type="ARBA" id="ARBA00022741"/>
    </source>
</evidence>
<evidence type="ECO:0000256" key="9">
    <source>
        <dbReference type="ARBA" id="ARBA00023316"/>
    </source>
</evidence>
<name>A0A0K1E8A2_CHOCO</name>
<accession>A0A0K1E8A2</accession>
<dbReference type="InterPro" id="IPR036615">
    <property type="entry name" value="Mur_ligase_C_dom_sf"/>
</dbReference>
<sequence>MATPIPRNVAPFTLDELARIGGGRVLQPGPEVRGISTDGRGLTPGAAFVALVGERFDGHQFLEQAIRGGASAVVVSREVSVPAGVGVVLVPDTLAALGAFAGAHRARWGSTAHPAGARAVVGVAGSAGKTTTTRTVAALLRAVTEGVGRGAVHATAGNLNNAIGVPMTLLGLTEAHRFAVVEIGTNCRGEVATLSAIAQPDVGVVTTIGVEHTEGLGSLEEVAEEEGDLFASLPVGGVAVGNADDPQVVLQLGRASAGRRVGYGQAEGAAYRITGRKPVGLEGCAVEVEREGEALALWAPLLGEAGALAAVAAVAVVEALLGERLTEAVAEKALAGMEPLSDGRLAAVELPDGTVVIDDSYNANPVSMRASLRAAAELSVSLGRRLLLVLGEMRELGALSAEEHDALGVEAAAVGPAAVIAVAGDAARTAKAAAAAGAVSVFVATAEQAAVEVLARARSGDLVLVKGSRGVKMEHVVEVLRERR</sequence>
<dbReference type="InterPro" id="IPR035911">
    <property type="entry name" value="MurE/MurF_N"/>
</dbReference>
<comment type="pathway">
    <text evidence="10 11">Cell wall biogenesis; peptidoglycan biosynthesis.</text>
</comment>
<dbReference type="STRING" id="52.CMC5_012060"/>
<evidence type="ECO:0000256" key="7">
    <source>
        <dbReference type="ARBA" id="ARBA00022984"/>
    </source>
</evidence>
<dbReference type="OrthoDB" id="9801978at2"/>
<keyword evidence="3 10" id="KW-0132">Cell division</keyword>
<dbReference type="SUPFAM" id="SSF53623">
    <property type="entry name" value="MurD-like peptide ligases, catalytic domain"/>
    <property type="match status" value="1"/>
</dbReference>
<gene>
    <name evidence="10" type="primary">murF</name>
    <name evidence="15" type="ORF">CMC5_012060</name>
</gene>
<keyword evidence="16" id="KW-1185">Reference proteome</keyword>
<evidence type="ECO:0000259" key="13">
    <source>
        <dbReference type="Pfam" id="PF02875"/>
    </source>
</evidence>
<feature type="binding site" evidence="10">
    <location>
        <begin position="125"/>
        <end position="131"/>
    </location>
    <ligand>
        <name>ATP</name>
        <dbReference type="ChEBI" id="CHEBI:30616"/>
    </ligand>
</feature>
<keyword evidence="6 10" id="KW-0133">Cell shape</keyword>